<evidence type="ECO:0000313" key="2">
    <source>
        <dbReference type="Proteomes" id="UP001164761"/>
    </source>
</evidence>
<evidence type="ECO:0000313" key="1">
    <source>
        <dbReference type="EMBL" id="WAH43106.1"/>
    </source>
</evidence>
<dbReference type="Gene3D" id="3.40.50.12500">
    <property type="match status" value="1"/>
</dbReference>
<dbReference type="InterPro" id="IPR053714">
    <property type="entry name" value="Iso_Racemase_Enz_sf"/>
</dbReference>
<name>A0ABY6ZLV6_9BACL</name>
<keyword evidence="2" id="KW-1185">Reference proteome</keyword>
<accession>A0ABY6ZLV6</accession>
<proteinExistence type="predicted"/>
<gene>
    <name evidence="1" type="ORF">NZD89_06785</name>
</gene>
<sequence>MYGWRARVGLILPADNAVIEPELYSVRELEGVSFHSVRLTTTERAEMPEQGVNLSYVFRELGVDAIVYACAETSFLRGVDGNQSIAQAIIDHTGIPTVTATSAMVQALHFLGLQRVSLVAPYTEDRTRTMIEFLQHMSIDVDGVEQRDFAERGTDPREWYECNLQPPTTAYLMARRAYRESVDGVVISATNFRTFEVISALEADLGKPVVTTNQAILWAVFQLLGIRCHIPVLGRLHNIERG</sequence>
<dbReference type="PANTHER" id="PTHR40267">
    <property type="entry name" value="BLR3294 PROTEIN"/>
    <property type="match status" value="1"/>
</dbReference>
<dbReference type="Pfam" id="PF17645">
    <property type="entry name" value="Amdase"/>
    <property type="match status" value="1"/>
</dbReference>
<protein>
    <recommendedName>
        <fullName evidence="3">Maleate isomerase</fullName>
    </recommendedName>
</protein>
<dbReference type="EMBL" id="CP104067">
    <property type="protein sequence ID" value="WAH43106.1"/>
    <property type="molecule type" value="Genomic_DNA"/>
</dbReference>
<organism evidence="1 2">
    <name type="scientific">Alicyclobacillus fastidiosus</name>
    <dbReference type="NCBI Taxonomy" id="392011"/>
    <lineage>
        <taxon>Bacteria</taxon>
        <taxon>Bacillati</taxon>
        <taxon>Bacillota</taxon>
        <taxon>Bacilli</taxon>
        <taxon>Bacillales</taxon>
        <taxon>Alicyclobacillaceae</taxon>
        <taxon>Alicyclobacillus</taxon>
    </lineage>
</organism>
<evidence type="ECO:0008006" key="3">
    <source>
        <dbReference type="Google" id="ProtNLM"/>
    </source>
</evidence>
<dbReference type="InterPro" id="IPR026286">
    <property type="entry name" value="MaiA/AMDase"/>
</dbReference>
<reference evidence="1" key="1">
    <citation type="submission" date="2022-08" db="EMBL/GenBank/DDBJ databases">
        <title>Alicyclobacillus fastidiosus DSM 17978, complete genome.</title>
        <authorList>
            <person name="Wang Q."/>
            <person name="Cai R."/>
            <person name="Wang Z."/>
        </authorList>
    </citation>
    <scope>NUCLEOTIDE SEQUENCE</scope>
    <source>
        <strain evidence="1">DSM 17978</strain>
    </source>
</reference>
<dbReference type="RefSeq" id="WP_268006982.1">
    <property type="nucleotide sequence ID" value="NZ_CP104067.1"/>
</dbReference>
<dbReference type="Proteomes" id="UP001164761">
    <property type="component" value="Chromosome"/>
</dbReference>
<dbReference type="PIRSF" id="PIRSF015736">
    <property type="entry name" value="MI"/>
    <property type="match status" value="1"/>
</dbReference>
<dbReference type="PANTHER" id="PTHR40267:SF1">
    <property type="entry name" value="BLR3294 PROTEIN"/>
    <property type="match status" value="1"/>
</dbReference>